<name>B9L144_THERP</name>
<accession>B9L144</accession>
<evidence type="ECO:0000313" key="3">
    <source>
        <dbReference type="EMBL" id="ACM04508.1"/>
    </source>
</evidence>
<proteinExistence type="predicted"/>
<dbReference type="InterPro" id="IPR007060">
    <property type="entry name" value="FtsL/DivIC"/>
</dbReference>
<dbReference type="eggNOG" id="COG2919">
    <property type="taxonomic scope" value="Bacteria"/>
</dbReference>
<feature type="transmembrane region" description="Helical" evidence="2">
    <location>
        <begin position="6"/>
        <end position="28"/>
    </location>
</feature>
<dbReference type="Proteomes" id="UP000000447">
    <property type="component" value="Chromosome"/>
</dbReference>
<dbReference type="OrthoDB" id="1771181at2"/>
<reference evidence="3 4" key="1">
    <citation type="journal article" date="2009" name="PLoS ONE">
        <title>Complete genome sequence of the aerobic CO-oxidizing thermophile Thermomicrobium roseum.</title>
        <authorList>
            <person name="Wu D."/>
            <person name="Raymond J."/>
            <person name="Wu M."/>
            <person name="Chatterji S."/>
            <person name="Ren Q."/>
            <person name="Graham J.E."/>
            <person name="Bryant D.A."/>
            <person name="Robb F."/>
            <person name="Colman A."/>
            <person name="Tallon L.J."/>
            <person name="Badger J.H."/>
            <person name="Madupu R."/>
            <person name="Ward N.L."/>
            <person name="Eisen J.A."/>
        </authorList>
    </citation>
    <scope>NUCLEOTIDE SEQUENCE [LARGE SCALE GENOMIC DNA]</scope>
    <source>
        <strain evidence="4">ATCC 27502 / DSM 5159 / P-2</strain>
    </source>
</reference>
<keyword evidence="2" id="KW-1133">Transmembrane helix</keyword>
<dbReference type="HOGENOM" id="CLU_1926598_0_0_0"/>
<dbReference type="RefSeq" id="WP_015922697.1">
    <property type="nucleotide sequence ID" value="NC_011959.1"/>
</dbReference>
<feature type="region of interest" description="Disordered" evidence="1">
    <location>
        <begin position="101"/>
        <end position="120"/>
    </location>
</feature>
<keyword evidence="4" id="KW-1185">Reference proteome</keyword>
<evidence type="ECO:0000256" key="2">
    <source>
        <dbReference type="SAM" id="Phobius"/>
    </source>
</evidence>
<dbReference type="STRING" id="309801.trd_1755"/>
<evidence type="ECO:0000256" key="1">
    <source>
        <dbReference type="SAM" id="MobiDB-lite"/>
    </source>
</evidence>
<dbReference type="AlphaFoldDB" id="B9L144"/>
<sequence>MLWIGSWLRTAVLVALGFAIALYFVVAFGQQAWRARQLEMQVAERRAALARLVTERDTLASQLADLQGENDRAYVERTARRELNLTYPGETVLFVQWEPASPGASPALSTPTPGPEPNWERWLEVLRLPRP</sequence>
<dbReference type="KEGG" id="tro:trd_1755"/>
<keyword evidence="2" id="KW-0472">Membrane</keyword>
<gene>
    <name evidence="3" type="ordered locus">trd_1755</name>
</gene>
<protein>
    <submittedName>
        <fullName evidence="3">Septum formation initiator family</fullName>
    </submittedName>
</protein>
<keyword evidence="2" id="KW-0812">Transmembrane</keyword>
<dbReference type="EMBL" id="CP001275">
    <property type="protein sequence ID" value="ACM04508.1"/>
    <property type="molecule type" value="Genomic_DNA"/>
</dbReference>
<organism evidence="3 4">
    <name type="scientific">Thermomicrobium roseum (strain ATCC 27502 / DSM 5159 / P-2)</name>
    <dbReference type="NCBI Taxonomy" id="309801"/>
    <lineage>
        <taxon>Bacteria</taxon>
        <taxon>Pseudomonadati</taxon>
        <taxon>Thermomicrobiota</taxon>
        <taxon>Thermomicrobia</taxon>
        <taxon>Thermomicrobiales</taxon>
        <taxon>Thermomicrobiaceae</taxon>
        <taxon>Thermomicrobium</taxon>
    </lineage>
</organism>
<dbReference type="Pfam" id="PF04977">
    <property type="entry name" value="DivIC"/>
    <property type="match status" value="1"/>
</dbReference>
<evidence type="ECO:0000313" key="4">
    <source>
        <dbReference type="Proteomes" id="UP000000447"/>
    </source>
</evidence>